<evidence type="ECO:0000256" key="3">
    <source>
        <dbReference type="ARBA" id="ARBA00022704"/>
    </source>
</evidence>
<protein>
    <recommendedName>
        <fullName evidence="4">Cysteine proteinase inhibitor</fullName>
    </recommendedName>
</protein>
<feature type="domain" description="Cystatin" evidence="5">
    <location>
        <begin position="29"/>
        <end position="88"/>
    </location>
</feature>
<name>A0A811SJM0_9POAL</name>
<dbReference type="InterPro" id="IPR000010">
    <property type="entry name" value="Cystatin_dom"/>
</dbReference>
<dbReference type="SUPFAM" id="SSF54403">
    <property type="entry name" value="Cystatin/monellin"/>
    <property type="match status" value="1"/>
</dbReference>
<accession>A0A811SJM0</accession>
<evidence type="ECO:0000256" key="1">
    <source>
        <dbReference type="ARBA" id="ARBA00007233"/>
    </source>
</evidence>
<dbReference type="EMBL" id="CAJGYO010000221">
    <property type="protein sequence ID" value="CAD6341464.1"/>
    <property type="molecule type" value="Genomic_DNA"/>
</dbReference>
<dbReference type="GO" id="GO:0004869">
    <property type="term" value="F:cysteine-type endopeptidase inhibitor activity"/>
    <property type="evidence" value="ECO:0007669"/>
    <property type="project" value="UniProtKB-KW"/>
</dbReference>
<sequence>MAETNGLWGWWMTSRNTPAGCEKGLEAIKLACFTDAEHNGKTNVILEFEMSVKVRHQVVARTMHHFTVEVKEASSGKKLYKAKAVPKHPESGTDGSVVAAMELVAGAVSPKLAAAKLVARADDWAWGRTVISSSSSVGSKFKSMFLREALALLIGLLQLHLIPHRNNSYKFNVDAI</sequence>
<evidence type="ECO:0000256" key="4">
    <source>
        <dbReference type="RuleBase" id="RU362130"/>
    </source>
</evidence>
<dbReference type="Pfam" id="PF00031">
    <property type="entry name" value="Cystatin"/>
    <property type="match status" value="1"/>
</dbReference>
<gene>
    <name evidence="6" type="ORF">NCGR_LOCUS65562</name>
</gene>
<dbReference type="OrthoDB" id="1908104at2759"/>
<organism evidence="6 7">
    <name type="scientific">Miscanthus lutarioriparius</name>
    <dbReference type="NCBI Taxonomy" id="422564"/>
    <lineage>
        <taxon>Eukaryota</taxon>
        <taxon>Viridiplantae</taxon>
        <taxon>Streptophyta</taxon>
        <taxon>Embryophyta</taxon>
        <taxon>Tracheophyta</taxon>
        <taxon>Spermatophyta</taxon>
        <taxon>Magnoliopsida</taxon>
        <taxon>Liliopsida</taxon>
        <taxon>Poales</taxon>
        <taxon>Poaceae</taxon>
        <taxon>PACMAD clade</taxon>
        <taxon>Panicoideae</taxon>
        <taxon>Andropogonodae</taxon>
        <taxon>Andropogoneae</taxon>
        <taxon>Saccharinae</taxon>
        <taxon>Miscanthus</taxon>
    </lineage>
</organism>
<keyword evidence="2 4" id="KW-0646">Protease inhibitor</keyword>
<dbReference type="Proteomes" id="UP000604825">
    <property type="component" value="Unassembled WGS sequence"/>
</dbReference>
<dbReference type="AlphaFoldDB" id="A0A811SJM0"/>
<dbReference type="CDD" id="cd00042">
    <property type="entry name" value="CY"/>
    <property type="match status" value="1"/>
</dbReference>
<evidence type="ECO:0000313" key="6">
    <source>
        <dbReference type="EMBL" id="CAD6341464.1"/>
    </source>
</evidence>
<evidence type="ECO:0000313" key="7">
    <source>
        <dbReference type="Proteomes" id="UP000604825"/>
    </source>
</evidence>
<dbReference type="PANTHER" id="PTHR11413">
    <property type="entry name" value="CYSTATIN FAMILY MEMBER"/>
    <property type="match status" value="1"/>
</dbReference>
<comment type="caution">
    <text evidence="6">The sequence shown here is derived from an EMBL/GenBank/DDBJ whole genome shotgun (WGS) entry which is preliminary data.</text>
</comment>
<dbReference type="PANTHER" id="PTHR11413:SF104">
    <property type="entry name" value="CYSTEINE PROTEINASE INHIBITOR 2"/>
    <property type="match status" value="1"/>
</dbReference>
<dbReference type="Gene3D" id="3.10.450.10">
    <property type="match status" value="1"/>
</dbReference>
<reference evidence="6" key="1">
    <citation type="submission" date="2020-10" db="EMBL/GenBank/DDBJ databases">
        <authorList>
            <person name="Han B."/>
            <person name="Lu T."/>
            <person name="Zhao Q."/>
            <person name="Huang X."/>
            <person name="Zhao Y."/>
        </authorList>
    </citation>
    <scope>NUCLEOTIDE SEQUENCE</scope>
</reference>
<keyword evidence="3 4" id="KW-0789">Thiol protease inhibitor</keyword>
<proteinExistence type="inferred from homology"/>
<dbReference type="InterPro" id="IPR027214">
    <property type="entry name" value="Cystatin"/>
</dbReference>
<evidence type="ECO:0000256" key="2">
    <source>
        <dbReference type="ARBA" id="ARBA00022690"/>
    </source>
</evidence>
<comment type="similarity">
    <text evidence="1 4">Belongs to the cystatin family. Phytocystatin subfamily.</text>
</comment>
<keyword evidence="7" id="KW-1185">Reference proteome</keyword>
<dbReference type="InterPro" id="IPR046350">
    <property type="entry name" value="Cystatin_sf"/>
</dbReference>
<evidence type="ECO:0000259" key="5">
    <source>
        <dbReference type="Pfam" id="PF00031"/>
    </source>
</evidence>